<evidence type="ECO:0000256" key="1">
    <source>
        <dbReference type="SAM" id="Coils"/>
    </source>
</evidence>
<protein>
    <submittedName>
        <fullName evidence="3">Uncharacterized protein</fullName>
    </submittedName>
</protein>
<feature type="transmembrane region" description="Helical" evidence="2">
    <location>
        <begin position="646"/>
        <end position="667"/>
    </location>
</feature>
<feature type="transmembrane region" description="Helical" evidence="2">
    <location>
        <begin position="557"/>
        <end position="580"/>
    </location>
</feature>
<organism evidence="3 4">
    <name type="scientific">Fistulifera solaris</name>
    <name type="common">Oleaginous diatom</name>
    <dbReference type="NCBI Taxonomy" id="1519565"/>
    <lineage>
        <taxon>Eukaryota</taxon>
        <taxon>Sar</taxon>
        <taxon>Stramenopiles</taxon>
        <taxon>Ochrophyta</taxon>
        <taxon>Bacillariophyta</taxon>
        <taxon>Bacillariophyceae</taxon>
        <taxon>Bacillariophycidae</taxon>
        <taxon>Naviculales</taxon>
        <taxon>Naviculaceae</taxon>
        <taxon>Fistulifera</taxon>
    </lineage>
</organism>
<dbReference type="SUPFAM" id="SSF55961">
    <property type="entry name" value="Bet v1-like"/>
    <property type="match status" value="1"/>
</dbReference>
<keyword evidence="2" id="KW-0472">Membrane</keyword>
<dbReference type="EMBL" id="BDSP01000036">
    <property type="protein sequence ID" value="GAX11088.1"/>
    <property type="molecule type" value="Genomic_DNA"/>
</dbReference>
<name>A0A1Z5JB93_FISSO</name>
<comment type="caution">
    <text evidence="3">The sequence shown here is derived from an EMBL/GenBank/DDBJ whole genome shotgun (WGS) entry which is preliminary data.</text>
</comment>
<dbReference type="Gene3D" id="3.30.530.20">
    <property type="match status" value="1"/>
</dbReference>
<keyword evidence="4" id="KW-1185">Reference proteome</keyword>
<dbReference type="InterPro" id="IPR023393">
    <property type="entry name" value="START-like_dom_sf"/>
</dbReference>
<keyword evidence="2" id="KW-0812">Transmembrane</keyword>
<dbReference type="InParanoid" id="A0A1Z5JB93"/>
<sequence>MSNKTQHVLAYTIRPPLTAGDRGEPSKSILKDVERIFALIEDERHLIAHRLYESVQRRIRQIEDQLPVKKKSRKFKGLLKKENAALTKEQEELQLAKNILKEKESELHKLENVSRIFYGALKNLNTDEDWTFASLHFGITTYYRREEDGSLSVKLEGELTGVPLFEQIAVLRAGDLHYKWVPFCSSSMIIAQLGKLDIINWFMIGIPQFGLARDGCYRAIGCDNMSEDGSIIIAGQGINDIMPGDHPPEDPFLSNDPAVFALNIPPAPTKRGNGRMTIRKFETVVNITSPTSAKTRIVANLNPNIAFLSQGIIDFALKHLAGVVLAKLQSAAKKVVKNPVTNHHAQQMREEPDFYQTWLMAKFKAFCDEKGWEMPRVSAFTVNEEQLAHNRRYTDRKTRKLNTFGGHDSFVSDRVDQASVQSACNMKPEKTDDSVSEITAKSSVSMWQNNPVSNYMQAVKVRKTQEKEAKIAQVRQRVTDMMKPKMLSFEQQDRLEELRLAKQRRMEGMGLFLRDDSAAARTAAGSATDTSRSLSQHRTFKKKVNLQLYEHGKWTRISVMTVFVALLFVMLHPSLLAISFLDGSLLRGGNDTTSEWMRDFYTTLYIALCTLLHCCLCDVCLVYTFSSLELGSKTGQQIRSFYGTNVRVGVFVLSVGMAIFSVTKASLRALLYISFRTLRQLPSLAQTTAGTSLDKIEHFLSGTDKEVAAFALLVLRWLRSTLSFSWERFDTFLFRIPISDAKLGLLGEVVETIHDTALYPFAVAARFLSHGSLNDMSWNIHMSWRHDIFSTAKYLFSYSAVFLVTVVLLFLLTAPRTRQGGSPRVPLSDKDANSVAGSQVLVTASGSRSSASTKVNQLNSVPSSVGVFENARDGRQGNN</sequence>
<feature type="transmembrane region" description="Helical" evidence="2">
    <location>
        <begin position="794"/>
        <end position="814"/>
    </location>
</feature>
<keyword evidence="2" id="KW-1133">Transmembrane helix</keyword>
<dbReference type="PANTHER" id="PTHR34560:SF1">
    <property type="entry name" value="START DOMAIN-CONTAINING PROTEIN"/>
    <property type="match status" value="1"/>
</dbReference>
<gene>
    <name evidence="3" type="ORF">FisN_9Hh178</name>
</gene>
<dbReference type="PANTHER" id="PTHR34560">
    <property type="entry name" value="POLYKETIDE CYCLASE/DEHYDRASE/LIPID TRANSPORT SUPERFAMILY PROTEIN"/>
    <property type="match status" value="1"/>
</dbReference>
<dbReference type="OrthoDB" id="1295045at2759"/>
<accession>A0A1Z5JB93</accession>
<feature type="coiled-coil region" evidence="1">
    <location>
        <begin position="76"/>
        <end position="113"/>
    </location>
</feature>
<evidence type="ECO:0000313" key="4">
    <source>
        <dbReference type="Proteomes" id="UP000198406"/>
    </source>
</evidence>
<evidence type="ECO:0000256" key="2">
    <source>
        <dbReference type="SAM" id="Phobius"/>
    </source>
</evidence>
<proteinExistence type="predicted"/>
<dbReference type="Proteomes" id="UP000198406">
    <property type="component" value="Unassembled WGS sequence"/>
</dbReference>
<reference evidence="3 4" key="1">
    <citation type="journal article" date="2015" name="Plant Cell">
        <title>Oil accumulation by the oleaginous diatom Fistulifera solaris as revealed by the genome and transcriptome.</title>
        <authorList>
            <person name="Tanaka T."/>
            <person name="Maeda Y."/>
            <person name="Veluchamy A."/>
            <person name="Tanaka M."/>
            <person name="Abida H."/>
            <person name="Marechal E."/>
            <person name="Bowler C."/>
            <person name="Muto M."/>
            <person name="Sunaga Y."/>
            <person name="Tanaka M."/>
            <person name="Yoshino T."/>
            <person name="Taniguchi T."/>
            <person name="Fukuda Y."/>
            <person name="Nemoto M."/>
            <person name="Matsumoto M."/>
            <person name="Wong P.S."/>
            <person name="Aburatani S."/>
            <person name="Fujibuchi W."/>
        </authorList>
    </citation>
    <scope>NUCLEOTIDE SEQUENCE [LARGE SCALE GENOMIC DNA]</scope>
    <source>
        <strain evidence="3 4">JPCC DA0580</strain>
    </source>
</reference>
<feature type="transmembrane region" description="Helical" evidence="2">
    <location>
        <begin position="600"/>
        <end position="625"/>
    </location>
</feature>
<dbReference type="AlphaFoldDB" id="A0A1Z5JB93"/>
<keyword evidence="1" id="KW-0175">Coiled coil</keyword>
<evidence type="ECO:0000313" key="3">
    <source>
        <dbReference type="EMBL" id="GAX11088.1"/>
    </source>
</evidence>